<comment type="caution">
    <text evidence="2">The sequence shown here is derived from an EMBL/GenBank/DDBJ whole genome shotgun (WGS) entry which is preliminary data.</text>
</comment>
<protein>
    <submittedName>
        <fullName evidence="2">Uncharacterized protein</fullName>
    </submittedName>
</protein>
<accession>A0A935TB86</accession>
<evidence type="ECO:0000313" key="2">
    <source>
        <dbReference type="EMBL" id="MBK7954258.1"/>
    </source>
</evidence>
<dbReference type="AlphaFoldDB" id="A0A935TB86"/>
<feature type="signal peptide" evidence="1">
    <location>
        <begin position="1"/>
        <end position="30"/>
    </location>
</feature>
<dbReference type="EMBL" id="JADJOT010000008">
    <property type="protein sequence ID" value="MBK7954258.1"/>
    <property type="molecule type" value="Genomic_DNA"/>
</dbReference>
<feature type="chain" id="PRO_5037589382" evidence="1">
    <location>
        <begin position="31"/>
        <end position="131"/>
    </location>
</feature>
<reference evidence="2 3" key="1">
    <citation type="submission" date="2020-10" db="EMBL/GenBank/DDBJ databases">
        <title>Connecting structure to function with the recovery of over 1000 high-quality activated sludge metagenome-assembled genomes encoding full-length rRNA genes using long-read sequencing.</title>
        <authorList>
            <person name="Singleton C.M."/>
            <person name="Petriglieri F."/>
            <person name="Kristensen J.M."/>
            <person name="Kirkegaard R.H."/>
            <person name="Michaelsen T.Y."/>
            <person name="Andersen M.H."/>
            <person name="Karst S.M."/>
            <person name="Dueholm M.S."/>
            <person name="Nielsen P.H."/>
            <person name="Albertsen M."/>
        </authorList>
    </citation>
    <scope>NUCLEOTIDE SEQUENCE [LARGE SCALE GENOMIC DNA]</scope>
    <source>
        <strain evidence="2">Fred_18-Q3-R57-64_BAT3C.720</strain>
    </source>
</reference>
<keyword evidence="1" id="KW-0732">Signal</keyword>
<dbReference type="Proteomes" id="UP000706151">
    <property type="component" value="Unassembled WGS sequence"/>
</dbReference>
<organism evidence="2 3">
    <name type="scientific">Candidatus Accumulibacter affinis</name>
    <dbReference type="NCBI Taxonomy" id="2954384"/>
    <lineage>
        <taxon>Bacteria</taxon>
        <taxon>Pseudomonadati</taxon>
        <taxon>Pseudomonadota</taxon>
        <taxon>Betaproteobacteria</taxon>
        <taxon>Candidatus Accumulibacter</taxon>
    </lineage>
</organism>
<sequence length="131" mass="14170">MTIRSVFRKLRFAASATCVALVVTCGSAGAAEVPLVDGALWVKSSDELKQAYLVGLANIVQIEAAYHADNPKVAASGFSPRVAAGMKNQTLSSTRQALDQWYAAHPEQLQRPVVETIWFEMVLPALPKTKK</sequence>
<gene>
    <name evidence="2" type="ORF">IPK02_10020</name>
</gene>
<proteinExistence type="predicted"/>
<evidence type="ECO:0000313" key="3">
    <source>
        <dbReference type="Proteomes" id="UP000706151"/>
    </source>
</evidence>
<evidence type="ECO:0000256" key="1">
    <source>
        <dbReference type="SAM" id="SignalP"/>
    </source>
</evidence>
<name>A0A935TB86_9PROT</name>